<dbReference type="PROSITE" id="PS51375">
    <property type="entry name" value="PPR"/>
    <property type="match status" value="10"/>
</dbReference>
<dbReference type="AlphaFoldDB" id="A0A6P5U031"/>
<dbReference type="InterPro" id="IPR001099">
    <property type="entry name" value="Chalcone/stilbene_synt_N"/>
</dbReference>
<dbReference type="InterPro" id="IPR011990">
    <property type="entry name" value="TPR-like_helical_dom_sf"/>
</dbReference>
<name>A0A6P5U031_PRUAV</name>
<feature type="repeat" description="PPR" evidence="5">
    <location>
        <begin position="415"/>
        <end position="449"/>
    </location>
</feature>
<feature type="repeat" description="PPR" evidence="5">
    <location>
        <begin position="526"/>
        <end position="560"/>
    </location>
</feature>
<dbReference type="RefSeq" id="XP_021832545.1">
    <property type="nucleotide sequence ID" value="XM_021976853.1"/>
</dbReference>
<accession>A0A6P5U031</accession>
<dbReference type="Pfam" id="PF02797">
    <property type="entry name" value="Chal_sti_synt_C"/>
    <property type="match status" value="1"/>
</dbReference>
<dbReference type="InterPro" id="IPR011141">
    <property type="entry name" value="Polyketide_synthase_type-III"/>
</dbReference>
<feature type="repeat" description="PPR" evidence="5">
    <location>
        <begin position="344"/>
        <end position="379"/>
    </location>
</feature>
<dbReference type="Pfam" id="PF00195">
    <property type="entry name" value="Chal_sti_synt_N"/>
    <property type="match status" value="1"/>
</dbReference>
<evidence type="ECO:0000256" key="3">
    <source>
        <dbReference type="ARBA" id="ARBA00022679"/>
    </source>
</evidence>
<comment type="similarity">
    <text evidence="1">Belongs to the thiolase-like superfamily. Chalcone/stilbene synthases family.</text>
</comment>
<dbReference type="GeneID" id="110772423"/>
<dbReference type="GO" id="GO:0030639">
    <property type="term" value="P:polyketide biosynthetic process"/>
    <property type="evidence" value="ECO:0007669"/>
    <property type="project" value="TreeGrafter"/>
</dbReference>
<feature type="repeat" description="PPR" evidence="5">
    <location>
        <begin position="166"/>
        <end position="200"/>
    </location>
</feature>
<dbReference type="PANTHER" id="PTHR11877">
    <property type="entry name" value="HYDROXYMETHYLGLUTARYL-COA SYNTHASE"/>
    <property type="match status" value="1"/>
</dbReference>
<dbReference type="SUPFAM" id="SSF81901">
    <property type="entry name" value="HCP-like"/>
    <property type="match status" value="1"/>
</dbReference>
<organism evidence="9 10">
    <name type="scientific">Prunus avium</name>
    <name type="common">Cherry</name>
    <name type="synonym">Cerasus avium</name>
    <dbReference type="NCBI Taxonomy" id="42229"/>
    <lineage>
        <taxon>Eukaryota</taxon>
        <taxon>Viridiplantae</taxon>
        <taxon>Streptophyta</taxon>
        <taxon>Embryophyta</taxon>
        <taxon>Tracheophyta</taxon>
        <taxon>Spermatophyta</taxon>
        <taxon>Magnoliopsida</taxon>
        <taxon>eudicotyledons</taxon>
        <taxon>Gunneridae</taxon>
        <taxon>Pentapetalae</taxon>
        <taxon>rosids</taxon>
        <taxon>fabids</taxon>
        <taxon>Rosales</taxon>
        <taxon>Rosaceae</taxon>
        <taxon>Amygdaloideae</taxon>
        <taxon>Amygdaleae</taxon>
        <taxon>Prunus</taxon>
    </lineage>
</organism>
<dbReference type="FunFam" id="3.40.47.10:FF:000025">
    <property type="entry name" value="Chalcone synthase 2"/>
    <property type="match status" value="1"/>
</dbReference>
<evidence type="ECO:0000256" key="1">
    <source>
        <dbReference type="ARBA" id="ARBA00005531"/>
    </source>
</evidence>
<dbReference type="Pfam" id="PF13041">
    <property type="entry name" value="PPR_2"/>
    <property type="match status" value="4"/>
</dbReference>
<gene>
    <name evidence="10" type="primary">LOC110772423</name>
</gene>
<feature type="compositionally biased region" description="Basic and acidic residues" evidence="6">
    <location>
        <begin position="42"/>
        <end position="53"/>
    </location>
</feature>
<evidence type="ECO:0000313" key="9">
    <source>
        <dbReference type="Proteomes" id="UP000515124"/>
    </source>
</evidence>
<evidence type="ECO:0000259" key="8">
    <source>
        <dbReference type="Pfam" id="PF02797"/>
    </source>
</evidence>
<dbReference type="InterPro" id="IPR016039">
    <property type="entry name" value="Thiolase-like"/>
</dbReference>
<protein>
    <submittedName>
        <fullName evidence="10">Pentatricopeptide repeat-containing protein At1g02060, chloroplastic-like</fullName>
    </submittedName>
</protein>
<feature type="repeat" description="PPR" evidence="5">
    <location>
        <begin position="491"/>
        <end position="525"/>
    </location>
</feature>
<dbReference type="NCBIfam" id="TIGR00756">
    <property type="entry name" value="PPR"/>
    <property type="match status" value="9"/>
</dbReference>
<feature type="repeat" description="PPR" evidence="5">
    <location>
        <begin position="201"/>
        <end position="236"/>
    </location>
</feature>
<evidence type="ECO:0000256" key="2">
    <source>
        <dbReference type="ARBA" id="ARBA00011738"/>
    </source>
</evidence>
<sequence>MAANPISQGQGLAVFRKQLFCPSLKSNSQPASFLRCYSSQKTENHNENDEQQHRAKQPKSSTPKTKTAKDMARLVNTNPWSSELESSLSTISSSLSKTTVHQTLHLIKTPHKALQFFKWVEVKGFSHNDQSYFLMLEILGRARNLNAARNLLFSIEKTSNGAVKLEDRFFNSLIRNYGRAGLFQESIKLFTTMKSLGVSPSVVSFNSLLSILLKKGRTNMAKNVYDEMLSMYGVTPDTYTFNILIRGFCMNSMVDEGYRFFKDMSGFRCDPDVITYNTLVDGLCRAGKVEIAHNVVKGMSKRSGDLTPNVVTYTTLIRGYCAKQEIDKALCILEEMTTRGLKPNGFTYNTLIKGLCEAQKLDKIKEILEGTMIGGEFTPDTCTFNTLMHSHCNAGNLDEALKVFAKMSELKVPPDSATYSVLIRSLCQRGDYPRAEELFDELSKKEILLRDDGCKPLVASYNPIFGYLSSNGKTQKAEEVFRQLMRRGTQDPLSYKTLIMGNCKEGTYEAGYELLVWMLRRDFVPDEEIYGSLIDGLLQKGKPLLAQQTLEKMLKSSHLPQTSTFHSLLAELLKQHCARESASFVTLMLEKKIRQNINLSTHLIRLLFSSGLRDKAFEIAGMLYENGYSIKMEELVCFLCQSRKLLEACEMLQFSLQKHQSVDIDNFNQVIVGLCDINKLSEAFGLYYELVENKGYQQLPCLDSLKSALEVAGRSVEAEFLSKRIPRQQLLDKSGKSRLQLHLFLFMFISFETNSSPTPSPVPPYIHAFNFQQTQTISLLSLLLLLLIIIILKMSKLESNGANGSSKQFHAPSRHAPTPGKATVLALGKAFPSQLVPQDCLVEGYIRDTKCVDVAIKEKLERLCKTTTVKTRYTVMSKEILDKYPELATEGSATIRQRLEIANPAVVQMALEASLSCIKEWGRPVEDITHIVYVSSSEIRLPGGDLYLASKLGLRNDVGRVMLYFLGCYGGVTGLRVAKDIAENNPGSRVLLTTSETTILGFRPPNKARPYDLVGAALFGDGAAAVIVGSNPKPGQETPFMELNYAVQQFLPDTHNVIDGRLSEEGINFKLGRDLPQKIDENIEEFCKKLMAKASLKDFNELFWAVHPGGPAILNKLESTLKLGSDKLECSRRALMDYGNVSSNTIFYVMENMREELKKKKEEREEWGLALAFGPGITFEGILMRSL</sequence>
<keyword evidence="3" id="KW-0808">Transferase</keyword>
<dbReference type="FunFam" id="3.40.47.10:FF:000014">
    <property type="entry name" value="Chalcone synthase 1"/>
    <property type="match status" value="1"/>
</dbReference>
<dbReference type="InterPro" id="IPR002885">
    <property type="entry name" value="PPR_rpt"/>
</dbReference>
<dbReference type="PANTHER" id="PTHR11877:SF46">
    <property type="entry name" value="TYPE III POLYKETIDE SYNTHASE A"/>
    <property type="match status" value="1"/>
</dbReference>
<evidence type="ECO:0000256" key="4">
    <source>
        <dbReference type="ARBA" id="ARBA00022737"/>
    </source>
</evidence>
<dbReference type="Pfam" id="PF01535">
    <property type="entry name" value="PPR"/>
    <property type="match status" value="3"/>
</dbReference>
<keyword evidence="9" id="KW-1185">Reference proteome</keyword>
<dbReference type="Proteomes" id="UP000515124">
    <property type="component" value="Unplaced"/>
</dbReference>
<feature type="domain" description="Chalcone/stilbene synthase C-terminal" evidence="8">
    <location>
        <begin position="1042"/>
        <end position="1187"/>
    </location>
</feature>
<evidence type="ECO:0000313" key="10">
    <source>
        <dbReference type="RefSeq" id="XP_021832545.1"/>
    </source>
</evidence>
<dbReference type="GO" id="GO:0033815">
    <property type="term" value="F:biphenyl synthase activity"/>
    <property type="evidence" value="ECO:0007669"/>
    <property type="project" value="UniProtKB-ARBA"/>
</dbReference>
<keyword evidence="4" id="KW-0677">Repeat</keyword>
<reference evidence="10" key="1">
    <citation type="submission" date="2025-08" db="UniProtKB">
        <authorList>
            <consortium name="RefSeq"/>
        </authorList>
    </citation>
    <scope>IDENTIFICATION</scope>
</reference>
<comment type="subunit">
    <text evidence="2">Homodimer.</text>
</comment>
<proteinExistence type="inferred from homology"/>
<feature type="repeat" description="PPR" evidence="5">
    <location>
        <begin position="309"/>
        <end position="343"/>
    </location>
</feature>
<dbReference type="InterPro" id="IPR012328">
    <property type="entry name" value="Chalcone/stilbene_synt_C"/>
</dbReference>
<evidence type="ECO:0000259" key="7">
    <source>
        <dbReference type="Pfam" id="PF00195"/>
    </source>
</evidence>
<dbReference type="SUPFAM" id="SSF53901">
    <property type="entry name" value="Thiolase-like"/>
    <property type="match status" value="2"/>
</dbReference>
<dbReference type="Gene3D" id="1.25.40.10">
    <property type="entry name" value="Tetratricopeptide repeat domain"/>
    <property type="match status" value="6"/>
</dbReference>
<dbReference type="KEGG" id="pavi:110772423"/>
<evidence type="ECO:0000256" key="6">
    <source>
        <dbReference type="SAM" id="MobiDB-lite"/>
    </source>
</evidence>
<feature type="domain" description="Chalcone/stilbene synthase N-terminal" evidence="7">
    <location>
        <begin position="817"/>
        <end position="1032"/>
    </location>
</feature>
<feature type="region of interest" description="Disordered" evidence="6">
    <location>
        <begin position="42"/>
        <end position="69"/>
    </location>
</feature>
<feature type="repeat" description="PPR" evidence="5">
    <location>
        <begin position="380"/>
        <end position="414"/>
    </location>
</feature>
<feature type="repeat" description="PPR" evidence="5">
    <location>
        <begin position="237"/>
        <end position="271"/>
    </location>
</feature>
<evidence type="ECO:0000256" key="5">
    <source>
        <dbReference type="PROSITE-ProRule" id="PRU00708"/>
    </source>
</evidence>
<feature type="repeat" description="PPR" evidence="5">
    <location>
        <begin position="272"/>
        <end position="306"/>
    </location>
</feature>
<dbReference type="Gene3D" id="3.40.47.10">
    <property type="match status" value="2"/>
</dbReference>
<dbReference type="CDD" id="cd00831">
    <property type="entry name" value="CHS_like"/>
    <property type="match status" value="1"/>
</dbReference>